<dbReference type="EMBL" id="SSTE01005892">
    <property type="protein sequence ID" value="KAA0059751.1"/>
    <property type="molecule type" value="Genomic_DNA"/>
</dbReference>
<keyword evidence="2" id="KW-0695">RNA-directed DNA polymerase</keyword>
<keyword evidence="2" id="KW-0548">Nucleotidyltransferase</keyword>
<evidence type="ECO:0000313" key="2">
    <source>
        <dbReference type="EMBL" id="KAA0059751.1"/>
    </source>
</evidence>
<protein>
    <submittedName>
        <fullName evidence="2">Reverse transcriptase</fullName>
    </submittedName>
</protein>
<accession>A0A5A7V1Y9</accession>
<evidence type="ECO:0000313" key="5">
    <source>
        <dbReference type="Proteomes" id="UP000321947"/>
    </source>
</evidence>
<evidence type="ECO:0000256" key="1">
    <source>
        <dbReference type="SAM" id="MobiDB-lite"/>
    </source>
</evidence>
<dbReference type="Proteomes" id="UP000321947">
    <property type="component" value="Unassembled WGS sequence"/>
</dbReference>
<keyword evidence="2" id="KW-0808">Transferase</keyword>
<proteinExistence type="predicted"/>
<feature type="region of interest" description="Disordered" evidence="1">
    <location>
        <begin position="305"/>
        <end position="327"/>
    </location>
</feature>
<evidence type="ECO:0000313" key="4">
    <source>
        <dbReference type="Proteomes" id="UP000321393"/>
    </source>
</evidence>
<dbReference type="EMBL" id="SSTD01017575">
    <property type="protein sequence ID" value="TYJ99766.1"/>
    <property type="molecule type" value="Genomic_DNA"/>
</dbReference>
<reference evidence="4 5" key="1">
    <citation type="submission" date="2019-08" db="EMBL/GenBank/DDBJ databases">
        <title>Draft genome sequences of two oriental melons (Cucumis melo L. var makuwa).</title>
        <authorList>
            <person name="Kwon S.-Y."/>
        </authorList>
    </citation>
    <scope>NUCLEOTIDE SEQUENCE [LARGE SCALE GENOMIC DNA]</scope>
    <source>
        <strain evidence="5">cv. Chang Bougi</strain>
        <strain evidence="4">cv. SW 3</strain>
        <tissue evidence="2">Leaf</tissue>
    </source>
</reference>
<evidence type="ECO:0000313" key="3">
    <source>
        <dbReference type="EMBL" id="TYJ99766.1"/>
    </source>
</evidence>
<sequence length="327" mass="36682">MLRRWCMYVDVLDDVGSNLFATLPLDFGCFLNVDVLTKSTNTALAITLCQRRPDPSYSDVILVHSCPPLKLWTEVVLEAFKQLDEGEINNTPNRHNGKVEKGVGKRDGFTLVTRKKNELVSVRDCGKSMEVIMPNSFGSLLEVGDADKWALSIIEGSPPPLQVDEGTDILSGVSSSISPKGTLTDLLSGVCVEVFCVYASNSNIERRLLWRRLVEITYAWSRPGGEMEDFDLAIRDADLVEPSVQGIWFTWTSKVEGSGMLRRLDRVLVNDDWFSAWPTMLFFNHWVEDPSFIEVVAGMWNRHEGVSDSEPHEKSSSSQAYPAKTVW</sequence>
<dbReference type="OrthoDB" id="913872at2759"/>
<dbReference type="AlphaFoldDB" id="A0A5A7V1Y9"/>
<comment type="caution">
    <text evidence="2">The sequence shown here is derived from an EMBL/GenBank/DDBJ whole genome shotgun (WGS) entry which is preliminary data.</text>
</comment>
<name>A0A5A7V1Y9_CUCMM</name>
<dbReference type="Proteomes" id="UP000321393">
    <property type="component" value="Unassembled WGS sequence"/>
</dbReference>
<organism evidence="2 4">
    <name type="scientific">Cucumis melo var. makuwa</name>
    <name type="common">Oriental melon</name>
    <dbReference type="NCBI Taxonomy" id="1194695"/>
    <lineage>
        <taxon>Eukaryota</taxon>
        <taxon>Viridiplantae</taxon>
        <taxon>Streptophyta</taxon>
        <taxon>Embryophyta</taxon>
        <taxon>Tracheophyta</taxon>
        <taxon>Spermatophyta</taxon>
        <taxon>Magnoliopsida</taxon>
        <taxon>eudicotyledons</taxon>
        <taxon>Gunneridae</taxon>
        <taxon>Pentapetalae</taxon>
        <taxon>rosids</taxon>
        <taxon>fabids</taxon>
        <taxon>Cucurbitales</taxon>
        <taxon>Cucurbitaceae</taxon>
        <taxon>Benincaseae</taxon>
        <taxon>Cucumis</taxon>
    </lineage>
</organism>
<gene>
    <name evidence="3" type="ORF">E5676_scaffold896G00010</name>
    <name evidence="2" type="ORF">E6C27_scaffold108G00020</name>
</gene>
<dbReference type="GO" id="GO:0003964">
    <property type="term" value="F:RNA-directed DNA polymerase activity"/>
    <property type="evidence" value="ECO:0007669"/>
    <property type="project" value="UniProtKB-KW"/>
</dbReference>
<feature type="compositionally biased region" description="Basic and acidic residues" evidence="1">
    <location>
        <begin position="305"/>
        <end position="315"/>
    </location>
</feature>